<proteinExistence type="predicted"/>
<feature type="compositionally biased region" description="Acidic residues" evidence="1">
    <location>
        <begin position="237"/>
        <end position="249"/>
    </location>
</feature>
<name>A0A3N4HZY4_ASCIM</name>
<dbReference type="OrthoDB" id="3070940at2759"/>
<dbReference type="EMBL" id="ML119699">
    <property type="protein sequence ID" value="RPA79413.1"/>
    <property type="molecule type" value="Genomic_DNA"/>
</dbReference>
<feature type="region of interest" description="Disordered" evidence="1">
    <location>
        <begin position="231"/>
        <end position="275"/>
    </location>
</feature>
<dbReference type="AlphaFoldDB" id="A0A3N4HZY4"/>
<reference evidence="2 3" key="1">
    <citation type="journal article" date="2018" name="Nat. Ecol. Evol.">
        <title>Pezizomycetes genomes reveal the molecular basis of ectomycorrhizal truffle lifestyle.</title>
        <authorList>
            <person name="Murat C."/>
            <person name="Payen T."/>
            <person name="Noel B."/>
            <person name="Kuo A."/>
            <person name="Morin E."/>
            <person name="Chen J."/>
            <person name="Kohler A."/>
            <person name="Krizsan K."/>
            <person name="Balestrini R."/>
            <person name="Da Silva C."/>
            <person name="Montanini B."/>
            <person name="Hainaut M."/>
            <person name="Levati E."/>
            <person name="Barry K.W."/>
            <person name="Belfiori B."/>
            <person name="Cichocki N."/>
            <person name="Clum A."/>
            <person name="Dockter R.B."/>
            <person name="Fauchery L."/>
            <person name="Guy J."/>
            <person name="Iotti M."/>
            <person name="Le Tacon F."/>
            <person name="Lindquist E.A."/>
            <person name="Lipzen A."/>
            <person name="Malagnac F."/>
            <person name="Mello A."/>
            <person name="Molinier V."/>
            <person name="Miyauchi S."/>
            <person name="Poulain J."/>
            <person name="Riccioni C."/>
            <person name="Rubini A."/>
            <person name="Sitrit Y."/>
            <person name="Splivallo R."/>
            <person name="Traeger S."/>
            <person name="Wang M."/>
            <person name="Zifcakova L."/>
            <person name="Wipf D."/>
            <person name="Zambonelli A."/>
            <person name="Paolocci F."/>
            <person name="Nowrousian M."/>
            <person name="Ottonello S."/>
            <person name="Baldrian P."/>
            <person name="Spatafora J.W."/>
            <person name="Henrissat B."/>
            <person name="Nagy L.G."/>
            <person name="Aury J.M."/>
            <person name="Wincker P."/>
            <person name="Grigoriev I.V."/>
            <person name="Bonfante P."/>
            <person name="Martin F.M."/>
        </authorList>
    </citation>
    <scope>NUCLEOTIDE SEQUENCE [LARGE SCALE GENOMIC DNA]</scope>
    <source>
        <strain evidence="2 3">RN42</strain>
    </source>
</reference>
<feature type="compositionally biased region" description="Basic and acidic residues" evidence="1">
    <location>
        <begin position="718"/>
        <end position="727"/>
    </location>
</feature>
<dbReference type="InterPro" id="IPR027796">
    <property type="entry name" value="OTT_1508_deam-like"/>
</dbReference>
<evidence type="ECO:0000313" key="3">
    <source>
        <dbReference type="Proteomes" id="UP000275078"/>
    </source>
</evidence>
<feature type="region of interest" description="Disordered" evidence="1">
    <location>
        <begin position="688"/>
        <end position="727"/>
    </location>
</feature>
<dbReference type="Proteomes" id="UP000275078">
    <property type="component" value="Unassembled WGS sequence"/>
</dbReference>
<dbReference type="Pfam" id="PF14441">
    <property type="entry name" value="OTT_1508_deam"/>
    <property type="match status" value="1"/>
</dbReference>
<sequence>MASSAKPVVIPRKFALISEHQILYFRRLTQVASVLQQGKYTTATVHAPDENNELGQSVEVQEALEEEGQAPATANPTNSTTLTILRSLASLVVCKNKIVAVVSGKSKVILAEESMPSDEEEEEDLTGGIIFSRNPRWSTDLSDPNDQAIDWIGEKSRLGKNFGIRSVKILPAAGFQPPMSPERPTPLHVGTLFPLVKQAGESQDYDERVNIYTYLIRIAFPKMGLRASEHCPSLSVPDEDDGDDEDQEAGEAVTPGAPSVKATGKDAGDASGQQNLKPISMAATGREAGGASGQQKRKPKQAANSKAYDYGGLLIPSASEKCDVRAFQSEKRWGGIHKNQVQALQDFARVLEGVSLDEQLPQDLEFSEDVELVMRFSRDNFHTTDAPTTFRHLHSIFGAVFLSFIAGIKTLLNISTVRKQKDLWDEFTGKSMMQLGEEVRVWLRQVGIAAASISVLTTGEGDKVFMTYLGHVMESPQHVLGCQKYLQLVTEHYNALNRLLDPSIQKTLQEAEVTFIDIRFREGERDVEMMPLDKFFENLRSPRLTKADKKLLLQDIERSQGSKKSLNKFNGTVHAETVLILLALMARSKKGYKQILTKDDLRNLAESIQLQYIGVSKKCCPVCTAVVSFAHEEAGVDIKHTGSHEIYSACTLPPWTPASFASRITALVEARVLEELIIPRSIELNRSLARRRGSSPSSSSNKPIVRNGRIVGPTDNSEVDRKTPSTI</sequence>
<organism evidence="2 3">
    <name type="scientific">Ascobolus immersus RN42</name>
    <dbReference type="NCBI Taxonomy" id="1160509"/>
    <lineage>
        <taxon>Eukaryota</taxon>
        <taxon>Fungi</taxon>
        <taxon>Dikarya</taxon>
        <taxon>Ascomycota</taxon>
        <taxon>Pezizomycotina</taxon>
        <taxon>Pezizomycetes</taxon>
        <taxon>Pezizales</taxon>
        <taxon>Ascobolaceae</taxon>
        <taxon>Ascobolus</taxon>
    </lineage>
</organism>
<protein>
    <submittedName>
        <fullName evidence="2">Uncharacterized protein</fullName>
    </submittedName>
</protein>
<gene>
    <name evidence="2" type="ORF">BJ508DRAFT_377636</name>
</gene>
<dbReference type="STRING" id="1160509.A0A3N4HZY4"/>
<evidence type="ECO:0000256" key="1">
    <source>
        <dbReference type="SAM" id="MobiDB-lite"/>
    </source>
</evidence>
<evidence type="ECO:0000313" key="2">
    <source>
        <dbReference type="EMBL" id="RPA79413.1"/>
    </source>
</evidence>
<accession>A0A3N4HZY4</accession>
<keyword evidence="3" id="KW-1185">Reference proteome</keyword>